<proteinExistence type="predicted"/>
<dbReference type="Proteomes" id="UP001595859">
    <property type="component" value="Unassembled WGS sequence"/>
</dbReference>
<gene>
    <name evidence="1" type="ORF">ACFPCV_35065</name>
</gene>
<evidence type="ECO:0000313" key="1">
    <source>
        <dbReference type="EMBL" id="MFC4858746.1"/>
    </source>
</evidence>
<reference evidence="2" key="1">
    <citation type="journal article" date="2019" name="Int. J. Syst. Evol. Microbiol.">
        <title>The Global Catalogue of Microorganisms (GCM) 10K type strain sequencing project: providing services to taxonomists for standard genome sequencing and annotation.</title>
        <authorList>
            <consortium name="The Broad Institute Genomics Platform"/>
            <consortium name="The Broad Institute Genome Sequencing Center for Infectious Disease"/>
            <person name="Wu L."/>
            <person name="Ma J."/>
        </authorList>
    </citation>
    <scope>NUCLEOTIDE SEQUENCE [LARGE SCALE GENOMIC DNA]</scope>
    <source>
        <strain evidence="2">ZS-22-S1</strain>
    </source>
</reference>
<dbReference type="RefSeq" id="WP_378061405.1">
    <property type="nucleotide sequence ID" value="NZ_JBHSIS010000024.1"/>
</dbReference>
<comment type="caution">
    <text evidence="1">The sequence shown here is derived from an EMBL/GenBank/DDBJ whole genome shotgun (WGS) entry which is preliminary data.</text>
</comment>
<evidence type="ECO:0000313" key="2">
    <source>
        <dbReference type="Proteomes" id="UP001595859"/>
    </source>
</evidence>
<name>A0ABV9SE93_9PSEU</name>
<sequence>MAKVPADVRTAVIEEVVRRLDVARWEEVSSSAASEMYDRFVKDPKIGGRLSPYMPAEKVRVWIKDGPAKEYRRALEGIGPIASFTKRAYPGPESVVRLALGDQWLPKPDTIEEKPMRCFAECPDGQSMFVIWGPLSALQGLIWNSCLVRAGDSSKPITVVVTKPNSARLPADDWKLVKALCDIVGADCEQVTYAVTRKPGL</sequence>
<keyword evidence="2" id="KW-1185">Reference proteome</keyword>
<accession>A0ABV9SE93</accession>
<dbReference type="EMBL" id="JBHSIS010000024">
    <property type="protein sequence ID" value="MFC4858746.1"/>
    <property type="molecule type" value="Genomic_DNA"/>
</dbReference>
<protein>
    <submittedName>
        <fullName evidence="1">Uncharacterized protein</fullName>
    </submittedName>
</protein>
<organism evidence="1 2">
    <name type="scientific">Actinophytocola glycyrrhizae</name>
    <dbReference type="NCBI Taxonomy" id="2044873"/>
    <lineage>
        <taxon>Bacteria</taxon>
        <taxon>Bacillati</taxon>
        <taxon>Actinomycetota</taxon>
        <taxon>Actinomycetes</taxon>
        <taxon>Pseudonocardiales</taxon>
        <taxon>Pseudonocardiaceae</taxon>
    </lineage>
</organism>